<dbReference type="Pfam" id="PF00480">
    <property type="entry name" value="ROK"/>
    <property type="match status" value="1"/>
</dbReference>
<evidence type="ECO:0000313" key="3">
    <source>
        <dbReference type="Proteomes" id="UP000480222"/>
    </source>
</evidence>
<protein>
    <submittedName>
        <fullName evidence="2">ROK family protein</fullName>
    </submittedName>
</protein>
<dbReference type="Gene3D" id="3.30.420.40">
    <property type="match status" value="2"/>
</dbReference>
<proteinExistence type="inferred from homology"/>
<comment type="similarity">
    <text evidence="1">Belongs to the ROK (NagC/XylR) family.</text>
</comment>
<organism evidence="2 3">
    <name type="scientific">Corynebacterium diphtheriae</name>
    <dbReference type="NCBI Taxonomy" id="1717"/>
    <lineage>
        <taxon>Bacteria</taxon>
        <taxon>Bacillati</taxon>
        <taxon>Actinomycetota</taxon>
        <taxon>Actinomycetes</taxon>
        <taxon>Mycobacteriales</taxon>
        <taxon>Corynebacteriaceae</taxon>
        <taxon>Corynebacterium</taxon>
    </lineage>
</organism>
<reference evidence="2 3" key="1">
    <citation type="submission" date="2020-02" db="EMBL/GenBank/DDBJ databases">
        <authorList>
            <person name="Brisse S."/>
        </authorList>
    </citation>
    <scope>NUCLEOTIDE SEQUENCE [LARGE SCALE GENOMIC DNA]</scope>
    <source>
        <strain evidence="2">CIP107547</strain>
    </source>
</reference>
<dbReference type="PANTHER" id="PTHR18964:SF149">
    <property type="entry name" value="BIFUNCTIONAL UDP-N-ACETYLGLUCOSAMINE 2-EPIMERASE_N-ACETYLMANNOSAMINE KINASE"/>
    <property type="match status" value="1"/>
</dbReference>
<dbReference type="InterPro" id="IPR043129">
    <property type="entry name" value="ATPase_NBD"/>
</dbReference>
<dbReference type="AlphaFoldDB" id="A0A1X4L675"/>
<dbReference type="PANTHER" id="PTHR18964">
    <property type="entry name" value="ROK (REPRESSOR, ORF, KINASE) FAMILY"/>
    <property type="match status" value="1"/>
</dbReference>
<dbReference type="SUPFAM" id="SSF53067">
    <property type="entry name" value="Actin-like ATPase domain"/>
    <property type="match status" value="1"/>
</dbReference>
<dbReference type="RefSeq" id="WP_014302938.1">
    <property type="nucleotide sequence ID" value="NZ_CP040520.1"/>
</dbReference>
<sequence>MTHALGVDIGGTKIAVGIVDTTDPTTVISRHIVATPDNDVIDHVRDAIAHIITPEVTSIGIGAPGVIDETTGVVVSSGPTMQGWAGTRIADTIAAEFSLPVAVHNDVRVMGLGESIYGAGRDYTNVLFVSLGTGVGGAIVRDGRLVASPHHTAGELRALIGRLPDGRADLLENFAAGPGLAQRFGERYPEHAGRDLRFIMELYHAGDTHARDYITATLAAAGETIAGFASAIDVDAIIIGGGVGNIGDAIIKPFAHGFAAHAIPPLDTIPIRQAQLGTDAPIVGAAHLGHSAIE</sequence>
<dbReference type="Proteomes" id="UP000480222">
    <property type="component" value="Unassembled WGS sequence"/>
</dbReference>
<comment type="caution">
    <text evidence="2">The sequence shown here is derived from an EMBL/GenBank/DDBJ whole genome shotgun (WGS) entry which is preliminary data.</text>
</comment>
<dbReference type="InterPro" id="IPR000600">
    <property type="entry name" value="ROK"/>
</dbReference>
<dbReference type="EMBL" id="CADDAV010000009">
    <property type="protein sequence ID" value="CAB0588743.1"/>
    <property type="molecule type" value="Genomic_DNA"/>
</dbReference>
<name>A0A1X4L675_CORDP</name>
<accession>A0A1X4L675</accession>
<evidence type="ECO:0000256" key="1">
    <source>
        <dbReference type="ARBA" id="ARBA00006479"/>
    </source>
</evidence>
<evidence type="ECO:0000313" key="2">
    <source>
        <dbReference type="EMBL" id="CAB0588743.1"/>
    </source>
</evidence>
<gene>
    <name evidence="2" type="ORF">CIP107547_00633</name>
</gene>